<sequence length="457" mass="50264">MRVADPVTGLVLPPGAAPKSKSKQTPKLGHGKRKMTEDEGKASPLTIDKVSVVNGITEMIITNWREVVRHLRSLDVLKASRHGQQYGPATKGRTLRPSASESFVVERYLAWNSDGPSTRETGRRVSAGASSEPLSPANGPAKARSFSEDSVRPPPGQQRQPRAQSPASSLKLLNRDLTHPLSPTVEESPLPRTPAAGSISEAAQTLVLLEVTAAGVALPPHRRDIRTLLRMPNVHRPRGDDNLRTREKVDAATVQDKKNTEAEKSERRFPPLKSLLWRWNVSYTHISEANADHASEHFDERDIPAEPTADVTELESGNVYLDTVEHLPEAQVHSLMQQLEACNEEVAELQRQLETLATFEKNSLYEQLQQARLEARAWHKTAEAAERRALVLERFMAQCRGLQEAAFEGAANPIARDDGDMQTRGDPSGAAQASWPGHVCRGSNGTDDQEVAAEGHW</sequence>
<feature type="compositionally biased region" description="Basic residues" evidence="2">
    <location>
        <begin position="20"/>
        <end position="33"/>
    </location>
</feature>
<keyword evidence="4" id="KW-1185">Reference proteome</keyword>
<feature type="coiled-coil region" evidence="1">
    <location>
        <begin position="332"/>
        <end position="388"/>
    </location>
</feature>
<protein>
    <submittedName>
        <fullName evidence="3">Uncharacterized protein</fullName>
    </submittedName>
</protein>
<keyword evidence="1" id="KW-0175">Coiled coil</keyword>
<name>A0A4Q4SZ41_9PEZI</name>
<dbReference type="STRING" id="155417.A0A4Q4SZ41"/>
<dbReference type="OrthoDB" id="9994905at2759"/>
<gene>
    <name evidence="3" type="ORF">DL764_008900</name>
</gene>
<comment type="caution">
    <text evidence="3">The sequence shown here is derived from an EMBL/GenBank/DDBJ whole genome shotgun (WGS) entry which is preliminary data.</text>
</comment>
<dbReference type="Proteomes" id="UP000293360">
    <property type="component" value="Unassembled WGS sequence"/>
</dbReference>
<reference evidence="3 4" key="1">
    <citation type="submission" date="2018-06" db="EMBL/GenBank/DDBJ databases">
        <title>Complete Genomes of Monosporascus.</title>
        <authorList>
            <person name="Robinson A.J."/>
            <person name="Natvig D.O."/>
        </authorList>
    </citation>
    <scope>NUCLEOTIDE SEQUENCE [LARGE SCALE GENOMIC DNA]</scope>
    <source>
        <strain evidence="3 4">CBS 110550</strain>
    </source>
</reference>
<organism evidence="3 4">
    <name type="scientific">Monosporascus ibericus</name>
    <dbReference type="NCBI Taxonomy" id="155417"/>
    <lineage>
        <taxon>Eukaryota</taxon>
        <taxon>Fungi</taxon>
        <taxon>Dikarya</taxon>
        <taxon>Ascomycota</taxon>
        <taxon>Pezizomycotina</taxon>
        <taxon>Sordariomycetes</taxon>
        <taxon>Xylariomycetidae</taxon>
        <taxon>Xylariales</taxon>
        <taxon>Xylariales incertae sedis</taxon>
        <taxon>Monosporascus</taxon>
    </lineage>
</organism>
<proteinExistence type="predicted"/>
<evidence type="ECO:0000313" key="4">
    <source>
        <dbReference type="Proteomes" id="UP000293360"/>
    </source>
</evidence>
<evidence type="ECO:0000313" key="3">
    <source>
        <dbReference type="EMBL" id="RYO87138.1"/>
    </source>
</evidence>
<feature type="region of interest" description="Disordered" evidence="2">
    <location>
        <begin position="413"/>
        <end position="457"/>
    </location>
</feature>
<feature type="compositionally biased region" description="Low complexity" evidence="2">
    <location>
        <begin position="157"/>
        <end position="168"/>
    </location>
</feature>
<feature type="region of interest" description="Disordered" evidence="2">
    <location>
        <begin position="113"/>
        <end position="168"/>
    </location>
</feature>
<feature type="region of interest" description="Disordered" evidence="2">
    <location>
        <begin position="1"/>
        <end position="42"/>
    </location>
</feature>
<evidence type="ECO:0000256" key="2">
    <source>
        <dbReference type="SAM" id="MobiDB-lite"/>
    </source>
</evidence>
<dbReference type="AlphaFoldDB" id="A0A4Q4SZ41"/>
<evidence type="ECO:0000256" key="1">
    <source>
        <dbReference type="SAM" id="Coils"/>
    </source>
</evidence>
<dbReference type="EMBL" id="QJNU01000756">
    <property type="protein sequence ID" value="RYO87138.1"/>
    <property type="molecule type" value="Genomic_DNA"/>
</dbReference>
<accession>A0A4Q4SZ41</accession>